<dbReference type="PANTHER" id="PTHR10000:SF25">
    <property type="entry name" value="PHOSPHATASE YKRA-RELATED"/>
    <property type="match status" value="1"/>
</dbReference>
<dbReference type="GO" id="GO:0016787">
    <property type="term" value="F:hydrolase activity"/>
    <property type="evidence" value="ECO:0007669"/>
    <property type="project" value="UniProtKB-KW"/>
</dbReference>
<accession>A0ABV1HPK0</accession>
<keyword evidence="2" id="KW-1185">Reference proteome</keyword>
<dbReference type="PROSITE" id="PS01228">
    <property type="entry name" value="COF_1"/>
    <property type="match status" value="1"/>
</dbReference>
<proteinExistence type="predicted"/>
<sequence>MSKRKALFFDIDGTLLSEVTKIVPESAKKAISIARSLGHLVYINTGRSYGEIGQVRDIAEVDGWLCGCGTYAESEGRTILNRLMPVEQVQRIARLAVDCDADIFLEGPGVCYYCSKSGRMPFGQQLRKNFGNTIEWLEPETVCGEVNKFCLLTDEQSDRVGLFRNLDLDIAVIDRGEGFYECVPEGFTKATAIDVILEAYGLTLEDAYVFGDSTNDIAMFEHVPNAVLMGRHSPELEPYASFLTKTVEQDGIWYAMEKLGLLSEDV</sequence>
<evidence type="ECO:0000313" key="1">
    <source>
        <dbReference type="EMBL" id="MEQ2564252.1"/>
    </source>
</evidence>
<dbReference type="Pfam" id="PF08282">
    <property type="entry name" value="Hydrolase_3"/>
    <property type="match status" value="1"/>
</dbReference>
<dbReference type="InterPro" id="IPR023214">
    <property type="entry name" value="HAD_sf"/>
</dbReference>
<dbReference type="EMBL" id="JBBMFJ010000036">
    <property type="protein sequence ID" value="MEQ2564252.1"/>
    <property type="molecule type" value="Genomic_DNA"/>
</dbReference>
<dbReference type="SUPFAM" id="SSF56784">
    <property type="entry name" value="HAD-like"/>
    <property type="match status" value="1"/>
</dbReference>
<dbReference type="Proteomes" id="UP001437460">
    <property type="component" value="Unassembled WGS sequence"/>
</dbReference>
<keyword evidence="1" id="KW-0378">Hydrolase</keyword>
<organism evidence="1 2">
    <name type="scientific">Ventrimonas faecis</name>
    <dbReference type="NCBI Taxonomy" id="3133170"/>
    <lineage>
        <taxon>Bacteria</taxon>
        <taxon>Bacillati</taxon>
        <taxon>Bacillota</taxon>
        <taxon>Clostridia</taxon>
        <taxon>Lachnospirales</taxon>
        <taxon>Lachnospiraceae</taxon>
        <taxon>Ventrimonas</taxon>
    </lineage>
</organism>
<name>A0ABV1HPK0_9FIRM</name>
<dbReference type="InterPro" id="IPR036412">
    <property type="entry name" value="HAD-like_sf"/>
</dbReference>
<dbReference type="RefSeq" id="WP_349230288.1">
    <property type="nucleotide sequence ID" value="NZ_JBBMFJ010000036.1"/>
</dbReference>
<comment type="caution">
    <text evidence="1">The sequence shown here is derived from an EMBL/GenBank/DDBJ whole genome shotgun (WGS) entry which is preliminary data.</text>
</comment>
<protein>
    <submittedName>
        <fullName evidence="1">HAD hydrolase family protein</fullName>
    </submittedName>
</protein>
<dbReference type="SFLD" id="SFLDS00003">
    <property type="entry name" value="Haloacid_Dehalogenase"/>
    <property type="match status" value="1"/>
</dbReference>
<reference evidence="1 2" key="1">
    <citation type="submission" date="2024-03" db="EMBL/GenBank/DDBJ databases">
        <title>Human intestinal bacterial collection.</title>
        <authorList>
            <person name="Pauvert C."/>
            <person name="Hitch T.C.A."/>
            <person name="Clavel T."/>
        </authorList>
    </citation>
    <scope>NUCLEOTIDE SEQUENCE [LARGE SCALE GENOMIC DNA]</scope>
    <source>
        <strain evidence="1 2">CLA-AP-H27</strain>
    </source>
</reference>
<dbReference type="SFLD" id="SFLDG01140">
    <property type="entry name" value="C2.B:_Phosphomannomutase_and_P"/>
    <property type="match status" value="1"/>
</dbReference>
<dbReference type="Gene3D" id="3.40.50.1000">
    <property type="entry name" value="HAD superfamily/HAD-like"/>
    <property type="match status" value="1"/>
</dbReference>
<dbReference type="PANTHER" id="PTHR10000">
    <property type="entry name" value="PHOSPHOSERINE PHOSPHATASE"/>
    <property type="match status" value="1"/>
</dbReference>
<evidence type="ECO:0000313" key="2">
    <source>
        <dbReference type="Proteomes" id="UP001437460"/>
    </source>
</evidence>
<dbReference type="Gene3D" id="3.30.1240.10">
    <property type="match status" value="1"/>
</dbReference>
<gene>
    <name evidence="1" type="ORF">WMO41_13950</name>
</gene>